<dbReference type="InterPro" id="IPR050194">
    <property type="entry name" value="Glycosyltransferase_grp1"/>
</dbReference>
<dbReference type="EMBL" id="CP006670">
    <property type="protein sequence ID" value="EHR77571.1"/>
    <property type="molecule type" value="Genomic_DNA"/>
</dbReference>
<dbReference type="GO" id="GO:0016757">
    <property type="term" value="F:glycosyltransferase activity"/>
    <property type="evidence" value="ECO:0007669"/>
    <property type="project" value="InterPro"/>
</dbReference>
<evidence type="ECO:0000259" key="1">
    <source>
        <dbReference type="Pfam" id="PF00534"/>
    </source>
</evidence>
<evidence type="ECO:0000259" key="2">
    <source>
        <dbReference type="Pfam" id="PF13439"/>
    </source>
</evidence>
<proteinExistence type="predicted"/>
<organism evidence="3 4">
    <name type="scientific">Thermococcus litoralis (strain ATCC 51850 / DSM 5473 / JCM 8560 / NS-C)</name>
    <dbReference type="NCBI Taxonomy" id="523849"/>
    <lineage>
        <taxon>Archaea</taxon>
        <taxon>Methanobacteriati</taxon>
        <taxon>Methanobacteriota</taxon>
        <taxon>Thermococci</taxon>
        <taxon>Thermococcales</taxon>
        <taxon>Thermococcaceae</taxon>
        <taxon>Thermococcus</taxon>
    </lineage>
</organism>
<reference evidence="3 4" key="1">
    <citation type="journal article" date="2012" name="J. Bacteriol.">
        <title>Genome sequence of the model hyperthermophilic archaeon Thermococcus litoralis NS-C.</title>
        <authorList>
            <person name="Gardner A.F."/>
            <person name="Kumar S."/>
            <person name="Perler F.B."/>
        </authorList>
    </citation>
    <scope>NUCLEOTIDE SEQUENCE [LARGE SCALE GENOMIC DNA]</scope>
    <source>
        <strain evidence="4">ATCC 51850 / DSM 5473 / JCM 8560 / NS-C</strain>
    </source>
</reference>
<dbReference type="OrthoDB" id="132546at2157"/>
<name>H3ZRA2_THELN</name>
<accession>H3ZRA2</accession>
<dbReference type="STRING" id="523849.OCC_10719"/>
<dbReference type="Pfam" id="PF13439">
    <property type="entry name" value="Glyco_transf_4"/>
    <property type="match status" value="1"/>
</dbReference>
<dbReference type="SUPFAM" id="SSF53756">
    <property type="entry name" value="UDP-Glycosyltransferase/glycogen phosphorylase"/>
    <property type="match status" value="1"/>
</dbReference>
<feature type="domain" description="Glycosyl transferase family 1" evidence="1">
    <location>
        <begin position="176"/>
        <end position="346"/>
    </location>
</feature>
<dbReference type="GeneID" id="16549460"/>
<evidence type="ECO:0000313" key="4">
    <source>
        <dbReference type="Proteomes" id="UP000015502"/>
    </source>
</evidence>
<sequence>MKILMVAPYFYPEGGGLERYAYEMAKELGEENEVVVICATKLKEMFEKIGGIKVLRKKPNFILSNTPIRVFLPFELLRMVKRQNFDVIIAHTPVPFFADVASLVAKLLKKPLIIVYHTGDLKKGSWVDFWAGLYERTVEKITLRNAEVVSVSRYVQRTLWEKGFYSKVKYPKIDEDFILAKPNFKGEGNTILFVGQLGKFHRWKNLELVLRALVFVKKELYDVKLVVVGSGDLIEWYKRLVKELNLEENVEFLGYVSKEELIRRYKSAKLLVLPSSKSEAFGIVVLEALALGTPVVVSKVGEFPVIVEDGKGGLLTGLDERDLAEKILFLLRNEKIRRKMAIIGRKTIKRFIS</sequence>
<gene>
    <name evidence="3" type="ORF">OCC_10719</name>
</gene>
<dbReference type="InterPro" id="IPR028098">
    <property type="entry name" value="Glyco_trans_4-like_N"/>
</dbReference>
<dbReference type="Proteomes" id="UP000015502">
    <property type="component" value="Chromosome"/>
</dbReference>
<dbReference type="CDD" id="cd03801">
    <property type="entry name" value="GT4_PimA-like"/>
    <property type="match status" value="1"/>
</dbReference>
<dbReference type="Gene3D" id="3.40.50.2000">
    <property type="entry name" value="Glycogen Phosphorylase B"/>
    <property type="match status" value="2"/>
</dbReference>
<keyword evidence="3" id="KW-0808">Transferase</keyword>
<dbReference type="KEGG" id="tlt:OCC_10719"/>
<dbReference type="HOGENOM" id="CLU_009583_2_1_2"/>
<dbReference type="InterPro" id="IPR001296">
    <property type="entry name" value="Glyco_trans_1"/>
</dbReference>
<evidence type="ECO:0000313" key="3">
    <source>
        <dbReference type="EMBL" id="EHR77571.1"/>
    </source>
</evidence>
<dbReference type="RefSeq" id="WP_004070070.1">
    <property type="nucleotide sequence ID" value="NC_022084.1"/>
</dbReference>
<dbReference type="PaxDb" id="523849-OCC_10719"/>
<dbReference type="PANTHER" id="PTHR45947">
    <property type="entry name" value="SULFOQUINOVOSYL TRANSFERASE SQD2"/>
    <property type="match status" value="1"/>
</dbReference>
<dbReference type="AlphaFoldDB" id="H3ZRA2"/>
<protein>
    <submittedName>
        <fullName evidence="3">Glycosyl transferase</fullName>
    </submittedName>
</protein>
<feature type="domain" description="Glycosyltransferase subfamily 4-like N-terminal" evidence="2">
    <location>
        <begin position="15"/>
        <end position="165"/>
    </location>
</feature>
<dbReference type="Pfam" id="PF00534">
    <property type="entry name" value="Glycos_transf_1"/>
    <property type="match status" value="1"/>
</dbReference>
<keyword evidence="4" id="KW-1185">Reference proteome</keyword>
<dbReference type="PANTHER" id="PTHR45947:SF3">
    <property type="entry name" value="SULFOQUINOVOSYL TRANSFERASE SQD2"/>
    <property type="match status" value="1"/>
</dbReference>